<gene>
    <name evidence="8" type="ORF">DIT26_07085</name>
    <name evidence="9" type="ORF">XD86_0471</name>
    <name evidence="10" type="ORF">XE02_0098</name>
</gene>
<evidence type="ECO:0000313" key="12">
    <source>
        <dbReference type="Proteomes" id="UP000055014"/>
    </source>
</evidence>
<dbReference type="GO" id="GO:0005576">
    <property type="term" value="C:extracellular region"/>
    <property type="evidence" value="ECO:0007669"/>
    <property type="project" value="TreeGrafter"/>
</dbReference>
<feature type="binding site" evidence="4">
    <location>
        <position position="242"/>
    </location>
    <ligand>
        <name>substrate</name>
    </ligand>
</feature>
<feature type="active site" description="Proton donor" evidence="3">
    <location>
        <position position="355"/>
    </location>
</feature>
<dbReference type="PATRIC" id="fig|1236046.5.peg.729"/>
<evidence type="ECO:0000256" key="5">
    <source>
        <dbReference type="RuleBase" id="RU361196"/>
    </source>
</evidence>
<keyword evidence="2 5" id="KW-0119">Carbohydrate metabolism</keyword>
<feature type="domain" description="Glycoside hydrolase family 57 N-terminal" evidence="6">
    <location>
        <begin position="8"/>
        <end position="400"/>
    </location>
</feature>
<evidence type="ECO:0000313" key="11">
    <source>
        <dbReference type="Proteomes" id="UP000054260"/>
    </source>
</evidence>
<dbReference type="SUPFAM" id="SSF88713">
    <property type="entry name" value="Glycoside hydrolase/deacetylase"/>
    <property type="match status" value="1"/>
</dbReference>
<dbReference type="InterPro" id="IPR028995">
    <property type="entry name" value="Glyco_hydro_57/38_cen_sf"/>
</dbReference>
<dbReference type="Pfam" id="PF09210">
    <property type="entry name" value="BE_C"/>
    <property type="match status" value="1"/>
</dbReference>
<dbReference type="InterPro" id="IPR011330">
    <property type="entry name" value="Glyco_hydro/deAcase_b/a-brl"/>
</dbReference>
<organism evidence="10 12">
    <name type="scientific">Mesotoga infera</name>
    <dbReference type="NCBI Taxonomy" id="1236046"/>
    <lineage>
        <taxon>Bacteria</taxon>
        <taxon>Thermotogati</taxon>
        <taxon>Thermotogota</taxon>
        <taxon>Thermotogae</taxon>
        <taxon>Kosmotogales</taxon>
        <taxon>Kosmotogaceae</taxon>
        <taxon>Mesotoga</taxon>
    </lineage>
</organism>
<dbReference type="Proteomes" id="UP000264215">
    <property type="component" value="Unassembled WGS sequence"/>
</dbReference>
<dbReference type="EMBL" id="DQBS01000160">
    <property type="protein sequence ID" value="HCO70320.1"/>
    <property type="molecule type" value="Genomic_DNA"/>
</dbReference>
<dbReference type="CDD" id="cd10792">
    <property type="entry name" value="GH57N_AmyC_like"/>
    <property type="match status" value="1"/>
</dbReference>
<name>A0A117M972_9BACT</name>
<evidence type="ECO:0000259" key="6">
    <source>
        <dbReference type="Pfam" id="PF03065"/>
    </source>
</evidence>
<reference evidence="8 13" key="3">
    <citation type="journal article" date="2018" name="Nat. Biotechnol.">
        <title>A standardized bacterial taxonomy based on genome phylogeny substantially revises the tree of life.</title>
        <authorList>
            <person name="Parks D.H."/>
            <person name="Chuvochina M."/>
            <person name="Waite D.W."/>
            <person name="Rinke C."/>
            <person name="Skarshewski A."/>
            <person name="Chaumeil P.A."/>
            <person name="Hugenholtz P."/>
        </authorList>
    </citation>
    <scope>NUCLEOTIDE SEQUENCE [LARGE SCALE GENOMIC DNA]</scope>
    <source>
        <strain evidence="8">UBA9905</strain>
    </source>
</reference>
<protein>
    <submittedName>
        <fullName evidence="8">DUF1957 domain-containing protein</fullName>
    </submittedName>
</protein>
<dbReference type="Gene3D" id="3.20.110.10">
    <property type="entry name" value="Glycoside hydrolase 38, N terminal domain"/>
    <property type="match status" value="1"/>
</dbReference>
<dbReference type="InterPro" id="IPR027291">
    <property type="entry name" value="Glyco_hydro_38_N_sf"/>
</dbReference>
<evidence type="ECO:0000256" key="4">
    <source>
        <dbReference type="PIRSR" id="PIRSR640042-2"/>
    </source>
</evidence>
<evidence type="ECO:0000256" key="2">
    <source>
        <dbReference type="ARBA" id="ARBA00023277"/>
    </source>
</evidence>
<dbReference type="AlphaFoldDB" id="A0A117M972"/>
<evidence type="ECO:0000313" key="13">
    <source>
        <dbReference type="Proteomes" id="UP000264215"/>
    </source>
</evidence>
<feature type="binding site" evidence="4">
    <location>
        <position position="469"/>
    </location>
    <ligand>
        <name>substrate</name>
    </ligand>
</feature>
<dbReference type="Pfam" id="PF03065">
    <property type="entry name" value="Glyco_hydro_57"/>
    <property type="match status" value="1"/>
</dbReference>
<comment type="caution">
    <text evidence="10">The sequence shown here is derived from an EMBL/GenBank/DDBJ whole genome shotgun (WGS) entry which is preliminary data.</text>
</comment>
<dbReference type="GO" id="GO:0003844">
    <property type="term" value="F:1,4-alpha-glucan branching enzyme activity"/>
    <property type="evidence" value="ECO:0007669"/>
    <property type="project" value="InterPro"/>
</dbReference>
<evidence type="ECO:0000313" key="10">
    <source>
        <dbReference type="EMBL" id="KUK91312.1"/>
    </source>
</evidence>
<feature type="binding site" evidence="4">
    <location>
        <position position="259"/>
    </location>
    <ligand>
        <name>substrate</name>
    </ligand>
</feature>
<dbReference type="InterPro" id="IPR040042">
    <property type="entry name" value="Branching_enz_MT3115-like"/>
</dbReference>
<dbReference type="InterPro" id="IPR015293">
    <property type="entry name" value="BE_C"/>
</dbReference>
<dbReference type="Proteomes" id="UP000054260">
    <property type="component" value="Unassembled WGS sequence"/>
</dbReference>
<dbReference type="InterPro" id="IPR037090">
    <property type="entry name" value="57_glycoside_trans_central"/>
</dbReference>
<comment type="similarity">
    <text evidence="1 5">Belongs to the glycosyl hydrolase 57 family.</text>
</comment>
<sequence>MEKGRFVLMLHAHLPFINHPDFPSFMEERWLFEAITETYIPLLQGFRRLKRDGVNFRVTMSITPPLMEMFANKDLQKKYLNYLSSTIELAGNEISRTLSEHPAANRLAMHYLRELEEIRTVYNECNGDLVGEFAKLQESGELEIVTCNATHGFLPLMTNFPEAINAQIEIGVESYKRHTGRDPRGIWLAECGYVPGFDSYLREHGLSFFFVDSHSLWYGDPAPRYGVYRPVVTPENVFAFARDPESSQQVWSSEVGYPGDSRYREFYRDVGFDREEDYIRPYIDPSGERCNTGIKYYKITGKDVSLNEKQYYDIDDARRAAVEHAKDFANRKREQIRRLSSQFDGEEPVIVAPFDAELFGHWWYEGPLFIEELFRELNGDSTVVPSTPPEVIKSMEQVQVVTPNISTWGANGYNEVWLNGRNDWIYRHLDEGSKRMIELARKYERTDKRLKIRALNQMARELLLAQSSDWAFIITTNTTVEYAVNRTKTHIDRLLSLYSEIENDSIDEDKLKTLEWVDSIFPSIDFRVYAKQVG</sequence>
<dbReference type="InterPro" id="IPR004300">
    <property type="entry name" value="Glyco_hydro_57_N"/>
</dbReference>
<reference evidence="10" key="1">
    <citation type="journal article" date="2015" name="MBio">
        <title>Genome-resolved metagenomic analysis reveals roles for candidate phyla and other microbial community members in biogeochemical transformations in oil reservoirs.</title>
        <authorList>
            <person name="Hu P."/>
            <person name="Tom L."/>
            <person name="Singh A."/>
            <person name="Thomas B.C."/>
            <person name="Baker B.J."/>
            <person name="Piceno Y.M."/>
            <person name="Andersen G.L."/>
            <person name="Banfield J.F."/>
        </authorList>
    </citation>
    <scope>NUCLEOTIDE SEQUENCE [LARGE SCALE GENOMIC DNA]</scope>
    <source>
        <strain evidence="9">46_47</strain>
        <strain evidence="10">46_70</strain>
    </source>
</reference>
<evidence type="ECO:0000259" key="7">
    <source>
        <dbReference type="Pfam" id="PF09210"/>
    </source>
</evidence>
<evidence type="ECO:0000313" key="8">
    <source>
        <dbReference type="EMBL" id="HCO70320.1"/>
    </source>
</evidence>
<evidence type="ECO:0000256" key="1">
    <source>
        <dbReference type="ARBA" id="ARBA00006821"/>
    </source>
</evidence>
<feature type="active site" description="Nucleophile" evidence="3">
    <location>
        <position position="190"/>
    </location>
</feature>
<dbReference type="SUPFAM" id="SSF88688">
    <property type="entry name" value="Families 57/38 glycoside transferase middle domain"/>
    <property type="match status" value="1"/>
</dbReference>
<proteinExistence type="inferred from homology"/>
<accession>A0A117M972</accession>
<dbReference type="PANTHER" id="PTHR41695:SF1">
    <property type="entry name" value="1,4-ALPHA-GLUCAN BRANCHING ENZYME TK1436"/>
    <property type="match status" value="1"/>
</dbReference>
<reference evidence="11 12" key="2">
    <citation type="journal article" date="2015" name="MBio">
        <title>Genome-Resolved Metagenomic Analysis Reveals Roles for Candidate Phyla and Other Microbial Community Members in Biogeochemical Transformations in Oil Reservoirs.</title>
        <authorList>
            <person name="Hu P."/>
            <person name="Tom L."/>
            <person name="Singh A."/>
            <person name="Thomas B.C."/>
            <person name="Baker B.J."/>
            <person name="Piceno Y.M."/>
            <person name="Andersen G.L."/>
            <person name="Banfield J.F."/>
        </authorList>
    </citation>
    <scope>NUCLEOTIDE SEQUENCE [LARGE SCALE GENOMIC DNA]</scope>
</reference>
<evidence type="ECO:0000256" key="3">
    <source>
        <dbReference type="PIRSR" id="PIRSR640042-1"/>
    </source>
</evidence>
<feature type="domain" description="1,4-alpha-glucan branching enzyme C-terminal" evidence="7">
    <location>
        <begin position="428"/>
        <end position="529"/>
    </location>
</feature>
<dbReference type="PANTHER" id="PTHR41695">
    <property type="entry name" value="1,4-ALPHA-GLUCAN BRANCHING ENZYME RV3031-RELATED"/>
    <property type="match status" value="1"/>
</dbReference>
<dbReference type="Gene3D" id="1.20.1430.10">
    <property type="entry name" value="Families 57/38 glycoside transferase, middle domain"/>
    <property type="match status" value="1"/>
</dbReference>
<dbReference type="Proteomes" id="UP000055014">
    <property type="component" value="Unassembled WGS sequence"/>
</dbReference>
<evidence type="ECO:0000313" key="9">
    <source>
        <dbReference type="EMBL" id="KUK67992.1"/>
    </source>
</evidence>
<dbReference type="GO" id="GO:0030979">
    <property type="term" value="P:alpha-glucan biosynthetic process"/>
    <property type="evidence" value="ECO:0007669"/>
    <property type="project" value="InterPro"/>
</dbReference>
<dbReference type="EMBL" id="LGGH01000048">
    <property type="protein sequence ID" value="KUK67992.1"/>
    <property type="molecule type" value="Genomic_DNA"/>
</dbReference>
<feature type="binding site" evidence="4">
    <location>
        <position position="408"/>
    </location>
    <ligand>
        <name>substrate</name>
    </ligand>
</feature>
<dbReference type="EMBL" id="LGGW01000004">
    <property type="protein sequence ID" value="KUK91312.1"/>
    <property type="molecule type" value="Genomic_DNA"/>
</dbReference>